<dbReference type="Gene3D" id="1.20.1530.20">
    <property type="match status" value="1"/>
</dbReference>
<feature type="chain" id="PRO_5043819441" description="Ileal sodium/bile acid cotransporter" evidence="8">
    <location>
        <begin position="24"/>
        <end position="495"/>
    </location>
</feature>
<name>A0AAV2ID09_LYMST</name>
<keyword evidence="4" id="KW-0813">Transport</keyword>
<dbReference type="PANTHER" id="PTHR10361">
    <property type="entry name" value="SODIUM-BILE ACID COTRANSPORTER"/>
    <property type="match status" value="1"/>
</dbReference>
<feature type="transmembrane region" description="Helical" evidence="7">
    <location>
        <begin position="263"/>
        <end position="285"/>
    </location>
</feature>
<evidence type="ECO:0000256" key="6">
    <source>
        <dbReference type="ARBA" id="ARBA00023136"/>
    </source>
</evidence>
<accession>A0AAV2ID09</accession>
<evidence type="ECO:0000256" key="7">
    <source>
        <dbReference type="SAM" id="Phobius"/>
    </source>
</evidence>
<proteinExistence type="inferred from homology"/>
<dbReference type="InterPro" id="IPR002657">
    <property type="entry name" value="BilAc:Na_symport/Acr3"/>
</dbReference>
<comment type="caution">
    <text evidence="9">The sequence shown here is derived from an EMBL/GenBank/DDBJ whole genome shotgun (WGS) entry which is preliminary data.</text>
</comment>
<keyword evidence="4" id="KW-0769">Symport</keyword>
<organism evidence="9 10">
    <name type="scientific">Lymnaea stagnalis</name>
    <name type="common">Great pond snail</name>
    <name type="synonym">Helix stagnalis</name>
    <dbReference type="NCBI Taxonomy" id="6523"/>
    <lineage>
        <taxon>Eukaryota</taxon>
        <taxon>Metazoa</taxon>
        <taxon>Spiralia</taxon>
        <taxon>Lophotrochozoa</taxon>
        <taxon>Mollusca</taxon>
        <taxon>Gastropoda</taxon>
        <taxon>Heterobranchia</taxon>
        <taxon>Euthyneura</taxon>
        <taxon>Panpulmonata</taxon>
        <taxon>Hygrophila</taxon>
        <taxon>Lymnaeoidea</taxon>
        <taxon>Lymnaeidae</taxon>
        <taxon>Lymnaea</taxon>
    </lineage>
</organism>
<evidence type="ECO:0000256" key="8">
    <source>
        <dbReference type="SAM" id="SignalP"/>
    </source>
</evidence>
<dbReference type="GO" id="GO:0015293">
    <property type="term" value="F:symporter activity"/>
    <property type="evidence" value="ECO:0007669"/>
    <property type="project" value="UniProtKB-KW"/>
</dbReference>
<dbReference type="Proteomes" id="UP001497497">
    <property type="component" value="Unassembled WGS sequence"/>
</dbReference>
<sequence length="495" mass="54034">MLLFPSPICVLLTLIQLFFVIAASQLDASNNSLPFDLETSLVFPYTVIQDETSKLSFNFSFLHNRTSNKNEAASDSKIVSEFPQRDGYEWSIFAKLDGSQIAELKGKSEFFAHEPTGTINILIKGNLPGRATLYFCAATNGNNVSQSSIKSCDSRDLTYKLYVERKERPIDIAFNVVVILLVVMTNIGMGAKIDFDVVKAELKRPIAPAIGLCCQFLIMPMIAFGIASSIKLDPGIALGFFALGCAPGGSASNAYTHLLGGNVSLSVTMTLISTIAALGLLPMWLFTLGKVVYNQGNVQIPYENIFFSLLGIIVPVLIGLFLQRKFPKVAKMWLSAVKYIVFVFIVFVLTVGVYANVYIFSLLSGEVLLAAALLPYLGFLLGGIVACIFRQGNVNIITIAVETGIQNTGIPIVLLRLSLLGPDKDTSIVAPVASALFTPIPLVIGILYVQTRMFLEKRRKKLNQEGSLIHQNNDNLEILKASGDYQMVKTDTSEV</sequence>
<feature type="transmembrane region" description="Helical" evidence="7">
    <location>
        <begin position="428"/>
        <end position="449"/>
    </location>
</feature>
<dbReference type="AlphaFoldDB" id="A0AAV2ID09"/>
<dbReference type="EMBL" id="CAXITT010000650">
    <property type="protein sequence ID" value="CAL1544816.1"/>
    <property type="molecule type" value="Genomic_DNA"/>
</dbReference>
<dbReference type="PANTHER" id="PTHR10361:SF28">
    <property type="entry name" value="P3 PROTEIN-RELATED"/>
    <property type="match status" value="1"/>
</dbReference>
<keyword evidence="10" id="KW-1185">Reference proteome</keyword>
<evidence type="ECO:0000256" key="2">
    <source>
        <dbReference type="ARBA" id="ARBA00006528"/>
    </source>
</evidence>
<keyword evidence="3 7" id="KW-0812">Transmembrane</keyword>
<evidence type="ECO:0000256" key="5">
    <source>
        <dbReference type="ARBA" id="ARBA00022989"/>
    </source>
</evidence>
<dbReference type="InterPro" id="IPR004710">
    <property type="entry name" value="Bilac:Na_transpt"/>
</dbReference>
<protein>
    <recommendedName>
        <fullName evidence="11">Ileal sodium/bile acid cotransporter</fullName>
    </recommendedName>
</protein>
<feature type="transmembrane region" description="Helical" evidence="7">
    <location>
        <begin position="396"/>
        <end position="416"/>
    </location>
</feature>
<feature type="transmembrane region" description="Helical" evidence="7">
    <location>
        <begin position="305"/>
        <end position="322"/>
    </location>
</feature>
<keyword evidence="8" id="KW-0732">Signal</keyword>
<feature type="transmembrane region" description="Helical" evidence="7">
    <location>
        <begin position="367"/>
        <end position="389"/>
    </location>
</feature>
<feature type="transmembrane region" description="Helical" evidence="7">
    <location>
        <begin position="205"/>
        <end position="230"/>
    </location>
</feature>
<dbReference type="InterPro" id="IPR038770">
    <property type="entry name" value="Na+/solute_symporter_sf"/>
</dbReference>
<evidence type="ECO:0000256" key="1">
    <source>
        <dbReference type="ARBA" id="ARBA00004141"/>
    </source>
</evidence>
<feature type="signal peptide" evidence="8">
    <location>
        <begin position="1"/>
        <end position="23"/>
    </location>
</feature>
<gene>
    <name evidence="9" type="ORF">GSLYS_00018299001</name>
</gene>
<dbReference type="Pfam" id="PF01758">
    <property type="entry name" value="SBF"/>
    <property type="match status" value="1"/>
</dbReference>
<keyword evidence="5 7" id="KW-1133">Transmembrane helix</keyword>
<evidence type="ECO:0008006" key="11">
    <source>
        <dbReference type="Google" id="ProtNLM"/>
    </source>
</evidence>
<evidence type="ECO:0000313" key="9">
    <source>
        <dbReference type="EMBL" id="CAL1544816.1"/>
    </source>
</evidence>
<evidence type="ECO:0000256" key="4">
    <source>
        <dbReference type="ARBA" id="ARBA00022847"/>
    </source>
</evidence>
<dbReference type="GO" id="GO:0016020">
    <property type="term" value="C:membrane"/>
    <property type="evidence" value="ECO:0007669"/>
    <property type="project" value="UniProtKB-SubCell"/>
</dbReference>
<evidence type="ECO:0000313" key="10">
    <source>
        <dbReference type="Proteomes" id="UP001497497"/>
    </source>
</evidence>
<keyword evidence="6 7" id="KW-0472">Membrane</keyword>
<comment type="similarity">
    <text evidence="2">Belongs to the bile acid:sodium symporter (BASS) (TC 2.A.28) family.</text>
</comment>
<reference evidence="9 10" key="1">
    <citation type="submission" date="2024-04" db="EMBL/GenBank/DDBJ databases">
        <authorList>
            <consortium name="Genoscope - CEA"/>
            <person name="William W."/>
        </authorList>
    </citation>
    <scope>NUCLEOTIDE SEQUENCE [LARGE SCALE GENOMIC DNA]</scope>
</reference>
<feature type="transmembrane region" description="Helical" evidence="7">
    <location>
        <begin position="172"/>
        <end position="193"/>
    </location>
</feature>
<comment type="subcellular location">
    <subcellularLocation>
        <location evidence="1">Membrane</location>
        <topology evidence="1">Multi-pass membrane protein</topology>
    </subcellularLocation>
</comment>
<feature type="transmembrane region" description="Helical" evidence="7">
    <location>
        <begin position="334"/>
        <end position="355"/>
    </location>
</feature>
<evidence type="ECO:0000256" key="3">
    <source>
        <dbReference type="ARBA" id="ARBA00022692"/>
    </source>
</evidence>